<name>A0ABP0A0V1_PIPNA</name>
<protein>
    <recommendedName>
        <fullName evidence="3">RRM domain-containing protein</fullName>
    </recommendedName>
</protein>
<dbReference type="InterPro" id="IPR050441">
    <property type="entry name" value="RBM"/>
</dbReference>
<reference evidence="4" key="1">
    <citation type="submission" date="2023-12" db="EMBL/GenBank/DDBJ databases">
        <authorList>
            <person name="Brown T."/>
        </authorList>
    </citation>
    <scope>NUCLEOTIDE SEQUENCE</scope>
</reference>
<dbReference type="Gene3D" id="3.30.70.330">
    <property type="match status" value="1"/>
</dbReference>
<proteinExistence type="predicted"/>
<dbReference type="EMBL" id="OY882860">
    <property type="protein sequence ID" value="CAK6442945.1"/>
    <property type="molecule type" value="Genomic_DNA"/>
</dbReference>
<sequence>MIEADHPGKPFTGGLNTETNEKALEAVFGEYGWIEGVLLMKDSETNKSRGFAFVTFESPADAARRMNGKS</sequence>
<keyword evidence="1 2" id="KW-0694">RNA-binding</keyword>
<evidence type="ECO:0000256" key="2">
    <source>
        <dbReference type="PROSITE-ProRule" id="PRU00176"/>
    </source>
</evidence>
<evidence type="ECO:0000256" key="1">
    <source>
        <dbReference type="ARBA" id="ARBA00022884"/>
    </source>
</evidence>
<dbReference type="Pfam" id="PF00076">
    <property type="entry name" value="RRM_1"/>
    <property type="match status" value="1"/>
</dbReference>
<evidence type="ECO:0000313" key="5">
    <source>
        <dbReference type="Proteomes" id="UP001314169"/>
    </source>
</evidence>
<feature type="domain" description="RRM" evidence="3">
    <location>
        <begin position="8"/>
        <end position="70"/>
    </location>
</feature>
<dbReference type="InterPro" id="IPR000504">
    <property type="entry name" value="RRM_dom"/>
</dbReference>
<accession>A0ABP0A0V1</accession>
<keyword evidence="5" id="KW-1185">Reference proteome</keyword>
<dbReference type="PROSITE" id="PS50102">
    <property type="entry name" value="RRM"/>
    <property type="match status" value="1"/>
</dbReference>
<dbReference type="Proteomes" id="UP001314169">
    <property type="component" value="Chromosome 3"/>
</dbReference>
<dbReference type="InterPro" id="IPR035979">
    <property type="entry name" value="RBD_domain_sf"/>
</dbReference>
<organism evidence="4 5">
    <name type="scientific">Pipistrellus nathusii</name>
    <name type="common">Nathusius' pipistrelle</name>
    <dbReference type="NCBI Taxonomy" id="59473"/>
    <lineage>
        <taxon>Eukaryota</taxon>
        <taxon>Metazoa</taxon>
        <taxon>Chordata</taxon>
        <taxon>Craniata</taxon>
        <taxon>Vertebrata</taxon>
        <taxon>Euteleostomi</taxon>
        <taxon>Mammalia</taxon>
        <taxon>Eutheria</taxon>
        <taxon>Laurasiatheria</taxon>
        <taxon>Chiroptera</taxon>
        <taxon>Yangochiroptera</taxon>
        <taxon>Vespertilionidae</taxon>
        <taxon>Pipistrellus</taxon>
    </lineage>
</organism>
<dbReference type="InterPro" id="IPR012677">
    <property type="entry name" value="Nucleotide-bd_a/b_plait_sf"/>
</dbReference>
<dbReference type="PANTHER" id="PTHR48034">
    <property type="entry name" value="TRANSFORMER-2 SEX-DETERMINING PROTEIN-RELATED"/>
    <property type="match status" value="1"/>
</dbReference>
<evidence type="ECO:0000313" key="4">
    <source>
        <dbReference type="EMBL" id="CAK6442945.1"/>
    </source>
</evidence>
<gene>
    <name evidence="4" type="ORF">MPIPNATIZW_LOCUS11251</name>
</gene>
<evidence type="ECO:0000259" key="3">
    <source>
        <dbReference type="PROSITE" id="PS50102"/>
    </source>
</evidence>
<dbReference type="SUPFAM" id="SSF54928">
    <property type="entry name" value="RNA-binding domain, RBD"/>
    <property type="match status" value="1"/>
</dbReference>